<dbReference type="InterPro" id="IPR039204">
    <property type="entry name" value="MRS2-like"/>
</dbReference>
<sequence length="130" mass="15165">MIHGDHGVEELEMLLEAYCTQVEGTLNKLTTLREYIDHTEDYLNIPLDHHRNQLIQLELVLSSGNVSLSIYSLVTAIFGMILLYSWRDHHGYIFKWVVILASIMSAFIFMAIIIYARHKRLIGSWLWCNQ</sequence>
<comment type="caution">
    <text evidence="3">The sequence shown here is derived from an EMBL/GenBank/DDBJ whole genome shotgun (WGS) entry which is preliminary data.</text>
</comment>
<dbReference type="Proteomes" id="UP001237642">
    <property type="component" value="Unassembled WGS sequence"/>
</dbReference>
<keyword evidence="2" id="KW-1133">Transmembrane helix</keyword>
<comment type="similarity">
    <text evidence="1">Belongs to the CorA metal ion transporter (MIT) (TC 1.A.35.5) family.</text>
</comment>
<dbReference type="GO" id="GO:0015095">
    <property type="term" value="F:magnesium ion transmembrane transporter activity"/>
    <property type="evidence" value="ECO:0007669"/>
    <property type="project" value="TreeGrafter"/>
</dbReference>
<dbReference type="EMBL" id="JAUIZM010000002">
    <property type="protein sequence ID" value="KAK1399130.1"/>
    <property type="molecule type" value="Genomic_DNA"/>
</dbReference>
<gene>
    <name evidence="3" type="ORF">POM88_008993</name>
</gene>
<proteinExistence type="inferred from homology"/>
<feature type="transmembrane region" description="Helical" evidence="2">
    <location>
        <begin position="92"/>
        <end position="116"/>
    </location>
</feature>
<dbReference type="Pfam" id="PF22099">
    <property type="entry name" value="MRS2-like"/>
    <property type="match status" value="1"/>
</dbReference>
<feature type="transmembrane region" description="Helical" evidence="2">
    <location>
        <begin position="68"/>
        <end position="86"/>
    </location>
</feature>
<reference evidence="3" key="1">
    <citation type="submission" date="2023-02" db="EMBL/GenBank/DDBJ databases">
        <title>Genome of toxic invasive species Heracleum sosnowskyi carries increased number of genes despite the absence of recent whole-genome duplications.</title>
        <authorList>
            <person name="Schelkunov M."/>
            <person name="Shtratnikova V."/>
            <person name="Makarenko M."/>
            <person name="Klepikova A."/>
            <person name="Omelchenko D."/>
            <person name="Novikova G."/>
            <person name="Obukhova E."/>
            <person name="Bogdanov V."/>
            <person name="Penin A."/>
            <person name="Logacheva M."/>
        </authorList>
    </citation>
    <scope>NUCLEOTIDE SEQUENCE</scope>
    <source>
        <strain evidence="3">Hsosn_3</strain>
        <tissue evidence="3">Leaf</tissue>
    </source>
</reference>
<protein>
    <submittedName>
        <fullName evidence="3">Magnesium transporter</fullName>
    </submittedName>
</protein>
<evidence type="ECO:0000313" key="4">
    <source>
        <dbReference type="Proteomes" id="UP001237642"/>
    </source>
</evidence>
<dbReference type="Gene3D" id="1.20.58.340">
    <property type="entry name" value="Magnesium transport protein CorA, transmembrane region"/>
    <property type="match status" value="1"/>
</dbReference>
<evidence type="ECO:0000256" key="1">
    <source>
        <dbReference type="ARBA" id="ARBA00007535"/>
    </source>
</evidence>
<accession>A0AAD8JAV8</accession>
<dbReference type="PANTHER" id="PTHR13890">
    <property type="entry name" value="RNA SPLICING PROTEIN MRS2, MITOCHONDRIAL"/>
    <property type="match status" value="1"/>
</dbReference>
<dbReference type="AlphaFoldDB" id="A0AAD8JAV8"/>
<organism evidence="3 4">
    <name type="scientific">Heracleum sosnowskyi</name>
    <dbReference type="NCBI Taxonomy" id="360622"/>
    <lineage>
        <taxon>Eukaryota</taxon>
        <taxon>Viridiplantae</taxon>
        <taxon>Streptophyta</taxon>
        <taxon>Embryophyta</taxon>
        <taxon>Tracheophyta</taxon>
        <taxon>Spermatophyta</taxon>
        <taxon>Magnoliopsida</taxon>
        <taxon>eudicotyledons</taxon>
        <taxon>Gunneridae</taxon>
        <taxon>Pentapetalae</taxon>
        <taxon>asterids</taxon>
        <taxon>campanulids</taxon>
        <taxon>Apiales</taxon>
        <taxon>Apiaceae</taxon>
        <taxon>Apioideae</taxon>
        <taxon>apioid superclade</taxon>
        <taxon>Tordylieae</taxon>
        <taxon>Tordyliinae</taxon>
        <taxon>Heracleum</taxon>
    </lineage>
</organism>
<keyword evidence="4" id="KW-1185">Reference proteome</keyword>
<reference evidence="3" key="2">
    <citation type="submission" date="2023-05" db="EMBL/GenBank/DDBJ databases">
        <authorList>
            <person name="Schelkunov M.I."/>
        </authorList>
    </citation>
    <scope>NUCLEOTIDE SEQUENCE</scope>
    <source>
        <strain evidence="3">Hsosn_3</strain>
        <tissue evidence="3">Leaf</tissue>
    </source>
</reference>
<keyword evidence="2" id="KW-0472">Membrane</keyword>
<name>A0AAD8JAV8_9APIA</name>
<evidence type="ECO:0000313" key="3">
    <source>
        <dbReference type="EMBL" id="KAK1399130.1"/>
    </source>
</evidence>
<evidence type="ECO:0000256" key="2">
    <source>
        <dbReference type="SAM" id="Phobius"/>
    </source>
</evidence>
<keyword evidence="2" id="KW-0812">Transmembrane</keyword>
<dbReference type="PANTHER" id="PTHR13890:SF31">
    <property type="entry name" value="MAGNESIUM TRANSPORTER MRS2-2-RELATED"/>
    <property type="match status" value="1"/>
</dbReference>